<dbReference type="SFLD" id="SFLDG01280">
    <property type="entry name" value="HydE/PylB-like"/>
    <property type="match status" value="1"/>
</dbReference>
<dbReference type="EMBL" id="DXES01000114">
    <property type="protein sequence ID" value="HIX65597.1"/>
    <property type="molecule type" value="Genomic_DNA"/>
</dbReference>
<comment type="caution">
    <text evidence="8">The sequence shown here is derived from an EMBL/GenBank/DDBJ whole genome shotgun (WGS) entry which is preliminary data.</text>
</comment>
<feature type="binding site" evidence="6">
    <location>
        <position position="162"/>
    </location>
    <ligand>
        <name>S-adenosyl-L-methionine</name>
        <dbReference type="ChEBI" id="CHEBI:59789"/>
    </ligand>
</feature>
<dbReference type="GO" id="GO:0051539">
    <property type="term" value="F:4 iron, 4 sulfur cluster binding"/>
    <property type="evidence" value="ECO:0007669"/>
    <property type="project" value="UniProtKB-KW"/>
</dbReference>
<evidence type="ECO:0000259" key="7">
    <source>
        <dbReference type="PROSITE" id="PS51918"/>
    </source>
</evidence>
<dbReference type="AlphaFoldDB" id="A0A9D1WR10"/>
<dbReference type="InterPro" id="IPR006638">
    <property type="entry name" value="Elp3/MiaA/NifB-like_rSAM"/>
</dbReference>
<dbReference type="InterPro" id="IPR007197">
    <property type="entry name" value="rSAM"/>
</dbReference>
<feature type="binding site" evidence="5">
    <location>
        <position position="66"/>
    </location>
    <ligand>
        <name>[4Fe-4S] cluster</name>
        <dbReference type="ChEBI" id="CHEBI:49883"/>
        <note>4Fe-4S-S-AdoMet</note>
    </ligand>
</feature>
<dbReference type="SMART" id="SM00729">
    <property type="entry name" value="Elp3"/>
    <property type="match status" value="1"/>
</dbReference>
<evidence type="ECO:0000256" key="3">
    <source>
        <dbReference type="ARBA" id="ARBA00023004"/>
    </source>
</evidence>
<dbReference type="PROSITE" id="PS51918">
    <property type="entry name" value="RADICAL_SAM"/>
    <property type="match status" value="1"/>
</dbReference>
<dbReference type="Gene3D" id="3.20.20.70">
    <property type="entry name" value="Aldolase class I"/>
    <property type="match status" value="1"/>
</dbReference>
<evidence type="ECO:0000313" key="8">
    <source>
        <dbReference type="EMBL" id="HIX65597.1"/>
    </source>
</evidence>
<evidence type="ECO:0000256" key="2">
    <source>
        <dbReference type="ARBA" id="ARBA00022723"/>
    </source>
</evidence>
<name>A0A9D1WR10_9FIRM</name>
<reference evidence="8" key="2">
    <citation type="submission" date="2021-04" db="EMBL/GenBank/DDBJ databases">
        <authorList>
            <person name="Gilroy R."/>
        </authorList>
    </citation>
    <scope>NUCLEOTIDE SEQUENCE</scope>
    <source>
        <strain evidence="8">CHK188-5543</strain>
    </source>
</reference>
<comment type="cofactor">
    <cofactor evidence="5">
        <name>[4Fe-4S] cluster</name>
        <dbReference type="ChEBI" id="CHEBI:49883"/>
    </cofactor>
    <text evidence="5">Binds 1 [4Fe-4S] cluster. The cluster is coordinated with 3 cysteines and an exchangeable S-adenosyl-L-methionine.</text>
</comment>
<feature type="binding site" evidence="5">
    <location>
        <position position="69"/>
    </location>
    <ligand>
        <name>[4Fe-4S] cluster</name>
        <dbReference type="ChEBI" id="CHEBI:49883"/>
        <note>4Fe-4S-S-AdoMet</note>
    </ligand>
</feature>
<evidence type="ECO:0000256" key="4">
    <source>
        <dbReference type="ARBA" id="ARBA00023014"/>
    </source>
</evidence>
<feature type="domain" description="Radical SAM core" evidence="7">
    <location>
        <begin position="48"/>
        <end position="270"/>
    </location>
</feature>
<dbReference type="NCBIfam" id="TIGR03956">
    <property type="entry name" value="rSAM_HydE"/>
    <property type="match status" value="1"/>
</dbReference>
<dbReference type="CDD" id="cd01335">
    <property type="entry name" value="Radical_SAM"/>
    <property type="match status" value="1"/>
</dbReference>
<feature type="binding site" evidence="5">
    <location>
        <position position="62"/>
    </location>
    <ligand>
        <name>[4Fe-4S] cluster</name>
        <dbReference type="ChEBI" id="CHEBI:49883"/>
        <note>4Fe-4S-S-AdoMet</note>
    </ligand>
</feature>
<organism evidence="8 9">
    <name type="scientific">Candidatus Anaerotruncus excrementipullorum</name>
    <dbReference type="NCBI Taxonomy" id="2838465"/>
    <lineage>
        <taxon>Bacteria</taxon>
        <taxon>Bacillati</taxon>
        <taxon>Bacillota</taxon>
        <taxon>Clostridia</taxon>
        <taxon>Eubacteriales</taxon>
        <taxon>Oscillospiraceae</taxon>
        <taxon>Anaerotruncus</taxon>
    </lineage>
</organism>
<dbReference type="PANTHER" id="PTHR43726:SF1">
    <property type="entry name" value="BIOTIN SYNTHASE"/>
    <property type="match status" value="1"/>
</dbReference>
<keyword evidence="3 5" id="KW-0408">Iron</keyword>
<dbReference type="InterPro" id="IPR034422">
    <property type="entry name" value="HydE/PylB-like"/>
</dbReference>
<dbReference type="SFLD" id="SFLDG01060">
    <property type="entry name" value="BATS_domain_containing"/>
    <property type="match status" value="1"/>
</dbReference>
<dbReference type="GO" id="GO:0046872">
    <property type="term" value="F:metal ion binding"/>
    <property type="evidence" value="ECO:0007669"/>
    <property type="project" value="UniProtKB-KW"/>
</dbReference>
<evidence type="ECO:0000256" key="6">
    <source>
        <dbReference type="PIRSR" id="PIRSR004762-2"/>
    </source>
</evidence>
<feature type="binding site" evidence="6">
    <location>
        <position position="182"/>
    </location>
    <ligand>
        <name>S-adenosyl-L-methionine</name>
        <dbReference type="ChEBI" id="CHEBI:59789"/>
    </ligand>
</feature>
<reference evidence="8" key="1">
    <citation type="journal article" date="2021" name="PeerJ">
        <title>Extensive microbial diversity within the chicken gut microbiome revealed by metagenomics and culture.</title>
        <authorList>
            <person name="Gilroy R."/>
            <person name="Ravi A."/>
            <person name="Getino M."/>
            <person name="Pursley I."/>
            <person name="Horton D.L."/>
            <person name="Alikhan N.F."/>
            <person name="Baker D."/>
            <person name="Gharbi K."/>
            <person name="Hall N."/>
            <person name="Watson M."/>
            <person name="Adriaenssens E.M."/>
            <person name="Foster-Nyarko E."/>
            <person name="Jarju S."/>
            <person name="Secka A."/>
            <person name="Antonio M."/>
            <person name="Oren A."/>
            <person name="Chaudhuri R.R."/>
            <person name="La Ragione R."/>
            <person name="Hildebrand F."/>
            <person name="Pallen M.J."/>
        </authorList>
    </citation>
    <scope>NUCLEOTIDE SEQUENCE</scope>
    <source>
        <strain evidence="8">CHK188-5543</strain>
    </source>
</reference>
<keyword evidence="5" id="KW-0004">4Fe-4S</keyword>
<dbReference type="PIRSF" id="PIRSF004762">
    <property type="entry name" value="CHP00423"/>
    <property type="match status" value="1"/>
</dbReference>
<keyword evidence="4 5" id="KW-0411">Iron-sulfur</keyword>
<proteinExistence type="predicted"/>
<dbReference type="SFLD" id="SFLDF00348">
    <property type="entry name" value="FeFe_hydrogenase_maturase_(Hyd"/>
    <property type="match status" value="1"/>
</dbReference>
<evidence type="ECO:0000256" key="5">
    <source>
        <dbReference type="PIRSR" id="PIRSR004762-1"/>
    </source>
</evidence>
<keyword evidence="2" id="KW-0479">Metal-binding</keyword>
<evidence type="ECO:0000256" key="1">
    <source>
        <dbReference type="ARBA" id="ARBA00022691"/>
    </source>
</evidence>
<dbReference type="SFLD" id="SFLDG01082">
    <property type="entry name" value="B12-binding_domain_containing"/>
    <property type="match status" value="1"/>
</dbReference>
<dbReference type="InterPro" id="IPR013785">
    <property type="entry name" value="Aldolase_TIM"/>
</dbReference>
<dbReference type="PANTHER" id="PTHR43726">
    <property type="entry name" value="3-METHYLORNITHINE SYNTHASE"/>
    <property type="match status" value="1"/>
</dbReference>
<dbReference type="GO" id="GO:0016740">
    <property type="term" value="F:transferase activity"/>
    <property type="evidence" value="ECO:0007669"/>
    <property type="project" value="TreeGrafter"/>
</dbReference>
<dbReference type="InterPro" id="IPR024021">
    <property type="entry name" value="FeFe-hyd_HydE_rSAM"/>
</dbReference>
<dbReference type="InterPro" id="IPR058240">
    <property type="entry name" value="rSAM_sf"/>
</dbReference>
<dbReference type="Pfam" id="PF04055">
    <property type="entry name" value="Radical_SAM"/>
    <property type="match status" value="1"/>
</dbReference>
<dbReference type="Proteomes" id="UP000886800">
    <property type="component" value="Unassembled WGS sequence"/>
</dbReference>
<gene>
    <name evidence="8" type="primary">hydE</name>
    <name evidence="8" type="ORF">H9736_05040</name>
</gene>
<sequence length="356" mass="39838">MRELIDQLAAEHTLPDREFAALLTQAGQGDREYLFHRARRVAQGRFGNRVYTRGLIEFTNHCRCDCYYCGIRRSNRQASRYRLEQEEILDRCATGYRLGFRTFVLQGGEDPAVTDRWMAGVVAAIKAAHPDCAVTLSIGERSGESYRLLRQAGADRYLLRHETATPAHYARLHPPAQTLERRMGCLQSLKELGYQVGAGFMVGSPWQTAEHLIADLRFLEQLQPAMVGIGPFIPHRDTPFARFPAGTLEQTLLLLGILRLMFPGLLLPATTALGTIAPDGREQGILAGANVVMPNLSPQGVREKYSLYDNKICTGEEAAESWEKLDARMRAIGYQLAVDRGDAPGFETVRRDMDRS</sequence>
<protein>
    <submittedName>
        <fullName evidence="8">[FeFe] hydrogenase H-cluster radical SAM maturase HydE</fullName>
    </submittedName>
</protein>
<dbReference type="SFLD" id="SFLDS00029">
    <property type="entry name" value="Radical_SAM"/>
    <property type="match status" value="1"/>
</dbReference>
<accession>A0A9D1WR10</accession>
<keyword evidence="1 5" id="KW-0949">S-adenosyl-L-methionine</keyword>
<dbReference type="SUPFAM" id="SSF102114">
    <property type="entry name" value="Radical SAM enzymes"/>
    <property type="match status" value="1"/>
</dbReference>
<evidence type="ECO:0000313" key="9">
    <source>
        <dbReference type="Proteomes" id="UP000886800"/>
    </source>
</evidence>
<feature type="binding site" evidence="6">
    <location>
        <position position="137"/>
    </location>
    <ligand>
        <name>(3R)-3-methyl-D-ornithine</name>
        <dbReference type="ChEBI" id="CHEBI:64642"/>
    </ligand>
</feature>